<dbReference type="InterPro" id="IPR025877">
    <property type="entry name" value="MobA-like_NTP_Trfase"/>
</dbReference>
<dbReference type="KEGG" id="lrz:BJI69_02360"/>
<dbReference type="CDD" id="cd04182">
    <property type="entry name" value="GT_2_like_f"/>
    <property type="match status" value="1"/>
</dbReference>
<dbReference type="SUPFAM" id="SSF53448">
    <property type="entry name" value="Nucleotide-diphospho-sugar transferases"/>
    <property type="match status" value="1"/>
</dbReference>
<evidence type="ECO:0000256" key="1">
    <source>
        <dbReference type="ARBA" id="ARBA00022842"/>
    </source>
</evidence>
<sequence>MTGGHDAVILAAGGSQRLGQPKQLLTIAGETLIARASRIVAATRPGRTVGILGAHAERMCGQLTGAQAVFNPDWATGMASSIRAAADALAGRTDPVLIVVIDQPALDEAHLWRLLAAHDGARDTVTAYGDAMGVPAVLRAATLRQATTLQGDMGFRALWQDTLPATVRAEAFADDLDTEEDLARAIATGRVDRGRGPM</sequence>
<dbReference type="PANTHER" id="PTHR43777:SF1">
    <property type="entry name" value="MOLYBDENUM COFACTOR CYTIDYLYLTRANSFERASE"/>
    <property type="match status" value="1"/>
</dbReference>
<keyword evidence="3" id="KW-1185">Reference proteome</keyword>
<evidence type="ECO:0000313" key="2">
    <source>
        <dbReference type="EMBL" id="APG02864.1"/>
    </source>
</evidence>
<dbReference type="InterPro" id="IPR029044">
    <property type="entry name" value="Nucleotide-diphossugar_trans"/>
</dbReference>
<dbReference type="STRING" id="1440763.BJI69_02360"/>
<reference evidence="3" key="1">
    <citation type="submission" date="2016-09" db="EMBL/GenBank/DDBJ databases">
        <authorList>
            <person name="Lysoe E."/>
        </authorList>
    </citation>
    <scope>NUCLEOTIDE SEQUENCE [LARGE SCALE GENOMIC DNA]</scope>
    <source>
        <strain evidence="3">LJ96T</strain>
    </source>
</reference>
<dbReference type="Gene3D" id="3.90.550.10">
    <property type="entry name" value="Spore Coat Polysaccharide Biosynthesis Protein SpsA, Chain A"/>
    <property type="match status" value="1"/>
</dbReference>
<dbReference type="Pfam" id="PF12804">
    <property type="entry name" value="NTP_transf_3"/>
    <property type="match status" value="1"/>
</dbReference>
<dbReference type="Proteomes" id="UP000182987">
    <property type="component" value="Chromosome"/>
</dbReference>
<accession>A0A0G9H965</accession>
<organism evidence="2 3">
    <name type="scientific">Luteibacter rhizovicinus DSM 16549</name>
    <dbReference type="NCBI Taxonomy" id="1440763"/>
    <lineage>
        <taxon>Bacteria</taxon>
        <taxon>Pseudomonadati</taxon>
        <taxon>Pseudomonadota</taxon>
        <taxon>Gammaproteobacteria</taxon>
        <taxon>Lysobacterales</taxon>
        <taxon>Rhodanobacteraceae</taxon>
        <taxon>Luteibacter</taxon>
    </lineage>
</organism>
<dbReference type="PATRIC" id="fig|1440763.5.peg.3200"/>
<dbReference type="PANTHER" id="PTHR43777">
    <property type="entry name" value="MOLYBDENUM COFACTOR CYTIDYLYLTRANSFERASE"/>
    <property type="match status" value="1"/>
</dbReference>
<protein>
    <submittedName>
        <fullName evidence="2">Uncharacterized protein</fullName>
    </submittedName>
</protein>
<evidence type="ECO:0000313" key="3">
    <source>
        <dbReference type="Proteomes" id="UP000182987"/>
    </source>
</evidence>
<dbReference type="GO" id="GO:0016779">
    <property type="term" value="F:nucleotidyltransferase activity"/>
    <property type="evidence" value="ECO:0007669"/>
    <property type="project" value="UniProtKB-ARBA"/>
</dbReference>
<gene>
    <name evidence="2" type="ORF">BJI69_02360</name>
</gene>
<name>A0A0G9H965_9GAMM</name>
<dbReference type="RefSeq" id="WP_046968657.1">
    <property type="nucleotide sequence ID" value="NZ_CP017480.1"/>
</dbReference>
<dbReference type="AlphaFoldDB" id="A0A0G9H965"/>
<proteinExistence type="predicted"/>
<dbReference type="EMBL" id="CP017480">
    <property type="protein sequence ID" value="APG02864.1"/>
    <property type="molecule type" value="Genomic_DNA"/>
</dbReference>
<keyword evidence="1" id="KW-0460">Magnesium</keyword>